<name>A0AAV1TDT8_9STRA</name>
<keyword evidence="1" id="KW-1133">Transmembrane helix</keyword>
<evidence type="ECO:0000313" key="2">
    <source>
        <dbReference type="EMBL" id="CAK7918524.1"/>
    </source>
</evidence>
<dbReference type="EMBL" id="CAKLBY020000047">
    <property type="protein sequence ID" value="CAK7918524.1"/>
    <property type="molecule type" value="Genomic_DNA"/>
</dbReference>
<comment type="caution">
    <text evidence="2">The sequence shown here is derived from an EMBL/GenBank/DDBJ whole genome shotgun (WGS) entry which is preliminary data.</text>
</comment>
<gene>
    <name evidence="2" type="ORF">PM001_LOCUS5811</name>
</gene>
<evidence type="ECO:0000313" key="3">
    <source>
        <dbReference type="Proteomes" id="UP001162060"/>
    </source>
</evidence>
<proteinExistence type="predicted"/>
<protein>
    <submittedName>
        <fullName evidence="2">Uncharacterized protein</fullName>
    </submittedName>
</protein>
<organism evidence="2 3">
    <name type="scientific">Peronospora matthiolae</name>
    <dbReference type="NCBI Taxonomy" id="2874970"/>
    <lineage>
        <taxon>Eukaryota</taxon>
        <taxon>Sar</taxon>
        <taxon>Stramenopiles</taxon>
        <taxon>Oomycota</taxon>
        <taxon>Peronosporomycetes</taxon>
        <taxon>Peronosporales</taxon>
        <taxon>Peronosporaceae</taxon>
        <taxon>Peronospora</taxon>
    </lineage>
</organism>
<sequence length="93" mass="9946">MFVCVSVGVTSVLLIADGTACLLNVENACLLTPSSSIVTLIIGVSLLVPVIGCLYAAKTDSNDTTDKLEQSHSLQVDAWFGVKTQRLADWYQL</sequence>
<feature type="transmembrane region" description="Helical" evidence="1">
    <location>
        <begin position="34"/>
        <end position="57"/>
    </location>
</feature>
<keyword evidence="1" id="KW-0812">Transmembrane</keyword>
<dbReference type="Proteomes" id="UP001162060">
    <property type="component" value="Unassembled WGS sequence"/>
</dbReference>
<keyword evidence="1" id="KW-0472">Membrane</keyword>
<evidence type="ECO:0000256" key="1">
    <source>
        <dbReference type="SAM" id="Phobius"/>
    </source>
</evidence>
<reference evidence="2" key="1">
    <citation type="submission" date="2024-01" db="EMBL/GenBank/DDBJ databases">
        <authorList>
            <person name="Webb A."/>
        </authorList>
    </citation>
    <scope>NUCLEOTIDE SEQUENCE</scope>
    <source>
        <strain evidence="2">Pm1</strain>
    </source>
</reference>
<accession>A0AAV1TDT8</accession>
<dbReference type="AlphaFoldDB" id="A0AAV1TDT8"/>